<name>A0AAI9VI66_9PEZI</name>
<evidence type="ECO:0000313" key="3">
    <source>
        <dbReference type="EMBL" id="KAK1484327.1"/>
    </source>
</evidence>
<organism evidence="3 4">
    <name type="scientific">Colletotrichum cuscutae</name>
    <dbReference type="NCBI Taxonomy" id="1209917"/>
    <lineage>
        <taxon>Eukaryota</taxon>
        <taxon>Fungi</taxon>
        <taxon>Dikarya</taxon>
        <taxon>Ascomycota</taxon>
        <taxon>Pezizomycotina</taxon>
        <taxon>Sordariomycetes</taxon>
        <taxon>Hypocreomycetidae</taxon>
        <taxon>Glomerellales</taxon>
        <taxon>Glomerellaceae</taxon>
        <taxon>Colletotrichum</taxon>
        <taxon>Colletotrichum acutatum species complex</taxon>
    </lineage>
</organism>
<feature type="region of interest" description="Disordered" evidence="1">
    <location>
        <begin position="222"/>
        <end position="251"/>
    </location>
</feature>
<feature type="chain" id="PRO_5042499257" evidence="2">
    <location>
        <begin position="23"/>
        <end position="311"/>
    </location>
</feature>
<reference evidence="3" key="1">
    <citation type="submission" date="2016-11" db="EMBL/GenBank/DDBJ databases">
        <title>The genome sequence of Colletotrichum cuscutae.</title>
        <authorList>
            <person name="Baroncelli R."/>
        </authorList>
    </citation>
    <scope>NUCLEOTIDE SEQUENCE</scope>
    <source>
        <strain evidence="3">IMI 304802</strain>
    </source>
</reference>
<evidence type="ECO:0000313" key="4">
    <source>
        <dbReference type="Proteomes" id="UP001239213"/>
    </source>
</evidence>
<proteinExistence type="predicted"/>
<keyword evidence="4" id="KW-1185">Reference proteome</keyword>
<dbReference type="EMBL" id="MPDP01000079">
    <property type="protein sequence ID" value="KAK1484327.1"/>
    <property type="molecule type" value="Genomic_DNA"/>
</dbReference>
<dbReference type="AlphaFoldDB" id="A0AAI9VI66"/>
<protein>
    <submittedName>
        <fullName evidence="3">Uncharacterized protein</fullName>
    </submittedName>
</protein>
<evidence type="ECO:0000256" key="2">
    <source>
        <dbReference type="SAM" id="SignalP"/>
    </source>
</evidence>
<sequence>MLTFFSWKISVIFSFSFSSLRTLNTARGSIELDPVAIPAAYGTYYVIESSKWQGQLVLKRLKGQSRECMQRRWAAAADEETSASILFCPIGVRIDEDHGRLVVDGGYFSWWTCGRVSHVLRTVGIDHNGVFPFRSRAAYQRIDIDGRRLVTKGRDGETGGGGTGSRKRDRLHVSHSFLHFFPGRPAAVLSLKAQPQWCLTTAANQMIRKGRKERGKADLYRRAGAGHTGVLRTQEARQAHGSRDRKKGPSGRTSVGWLCFDFLRKVLARPPSSKVPCHNDTPHLSPRMNYAHDNHLHRQHVLRTLNTDTNK</sequence>
<evidence type="ECO:0000256" key="1">
    <source>
        <dbReference type="SAM" id="MobiDB-lite"/>
    </source>
</evidence>
<feature type="signal peptide" evidence="2">
    <location>
        <begin position="1"/>
        <end position="22"/>
    </location>
</feature>
<gene>
    <name evidence="3" type="ORF">CCUS01_04039</name>
</gene>
<keyword evidence="2" id="KW-0732">Signal</keyword>
<dbReference type="Proteomes" id="UP001239213">
    <property type="component" value="Unassembled WGS sequence"/>
</dbReference>
<accession>A0AAI9VI66</accession>
<comment type="caution">
    <text evidence="3">The sequence shown here is derived from an EMBL/GenBank/DDBJ whole genome shotgun (WGS) entry which is preliminary data.</text>
</comment>